<name>A0A3P7JAT7_STRVU</name>
<accession>A0A3P7JAT7</accession>
<keyword evidence="3" id="KW-1185">Reference proteome</keyword>
<dbReference type="Pfam" id="PF00622">
    <property type="entry name" value="SPRY"/>
    <property type="match status" value="1"/>
</dbReference>
<dbReference type="Gene3D" id="2.60.120.920">
    <property type="match status" value="1"/>
</dbReference>
<reference evidence="2 3" key="1">
    <citation type="submission" date="2018-11" db="EMBL/GenBank/DDBJ databases">
        <authorList>
            <consortium name="Pathogen Informatics"/>
        </authorList>
    </citation>
    <scope>NUCLEOTIDE SEQUENCE [LARGE SCALE GENOMIC DNA]</scope>
</reference>
<protein>
    <recommendedName>
        <fullName evidence="1">B30.2/SPRY domain-containing protein</fullName>
    </recommendedName>
</protein>
<dbReference type="SMART" id="SM00449">
    <property type="entry name" value="SPRY"/>
    <property type="match status" value="1"/>
</dbReference>
<dbReference type="InterPro" id="IPR003877">
    <property type="entry name" value="SPRY_dom"/>
</dbReference>
<dbReference type="GO" id="GO:0007411">
    <property type="term" value="P:axon guidance"/>
    <property type="evidence" value="ECO:0007669"/>
    <property type="project" value="TreeGrafter"/>
</dbReference>
<evidence type="ECO:0000313" key="3">
    <source>
        <dbReference type="Proteomes" id="UP000270094"/>
    </source>
</evidence>
<dbReference type="EMBL" id="UYYB01100162">
    <property type="protein sequence ID" value="VDM77793.1"/>
    <property type="molecule type" value="Genomic_DNA"/>
</dbReference>
<dbReference type="AlphaFoldDB" id="A0A3P7JAT7"/>
<dbReference type="PROSITE" id="PS50188">
    <property type="entry name" value="B302_SPRY"/>
    <property type="match status" value="1"/>
</dbReference>
<gene>
    <name evidence="2" type="ORF">SVUK_LOCUS12791</name>
</gene>
<dbReference type="PANTHER" id="PTHR24099">
    <property type="entry name" value="E3 UBIQUITIN-PROTEIN LIGASE TRIM36-RELATED"/>
    <property type="match status" value="1"/>
</dbReference>
<organism evidence="2 3">
    <name type="scientific">Strongylus vulgaris</name>
    <name type="common">Blood worm</name>
    <dbReference type="NCBI Taxonomy" id="40348"/>
    <lineage>
        <taxon>Eukaryota</taxon>
        <taxon>Metazoa</taxon>
        <taxon>Ecdysozoa</taxon>
        <taxon>Nematoda</taxon>
        <taxon>Chromadorea</taxon>
        <taxon>Rhabditida</taxon>
        <taxon>Rhabditina</taxon>
        <taxon>Rhabditomorpha</taxon>
        <taxon>Strongyloidea</taxon>
        <taxon>Strongylidae</taxon>
        <taxon>Strongylus</taxon>
    </lineage>
</organism>
<dbReference type="InterPro" id="IPR050617">
    <property type="entry name" value="E3_ligase_FN3/SPRY"/>
</dbReference>
<evidence type="ECO:0000259" key="1">
    <source>
        <dbReference type="PROSITE" id="PS50188"/>
    </source>
</evidence>
<dbReference type="InterPro" id="IPR001870">
    <property type="entry name" value="B30.2/SPRY"/>
</dbReference>
<dbReference type="PANTHER" id="PTHR24099:SF15">
    <property type="entry name" value="E3 UBIQUITIN-PROTEIN LIGASE TRIM9"/>
    <property type="match status" value="1"/>
</dbReference>
<feature type="domain" description="B30.2/SPRY" evidence="1">
    <location>
        <begin position="1"/>
        <end position="150"/>
    </location>
</feature>
<sequence length="192" mass="21150">MHFSTQLSLKGKGFEKNLNGVHYWEVSVVRHDSNADIVVGVAQPAVNRNIMLGKDLHGWSMYVDGERSWYLHNETHHSRIVGGIGKGSVIGVKLDCNRGTIEYIINDRKRMFEKSTFAFTNLPRGLYYPAFSVNCNSTITIHTGLCAPSSSSSDSENLPRGLYYPAFSVNCNSTITIHTGLCAPSSSSSDSE</sequence>
<dbReference type="InterPro" id="IPR013320">
    <property type="entry name" value="ConA-like_dom_sf"/>
</dbReference>
<dbReference type="OrthoDB" id="295536at2759"/>
<dbReference type="GO" id="GO:0043005">
    <property type="term" value="C:neuron projection"/>
    <property type="evidence" value="ECO:0007669"/>
    <property type="project" value="TreeGrafter"/>
</dbReference>
<dbReference type="InterPro" id="IPR043136">
    <property type="entry name" value="B30.2/SPRY_sf"/>
</dbReference>
<dbReference type="Proteomes" id="UP000270094">
    <property type="component" value="Unassembled WGS sequence"/>
</dbReference>
<proteinExistence type="predicted"/>
<dbReference type="SUPFAM" id="SSF49899">
    <property type="entry name" value="Concanavalin A-like lectins/glucanases"/>
    <property type="match status" value="1"/>
</dbReference>
<evidence type="ECO:0000313" key="2">
    <source>
        <dbReference type="EMBL" id="VDM77793.1"/>
    </source>
</evidence>